<feature type="transmembrane region" description="Helical" evidence="1">
    <location>
        <begin position="445"/>
        <end position="464"/>
    </location>
</feature>
<dbReference type="RefSeq" id="WP_344416949.1">
    <property type="nucleotide sequence ID" value="NZ_BAAAQK010000007.1"/>
</dbReference>
<feature type="transmembrane region" description="Helical" evidence="1">
    <location>
        <begin position="242"/>
        <end position="260"/>
    </location>
</feature>
<feature type="transmembrane region" description="Helical" evidence="1">
    <location>
        <begin position="85"/>
        <end position="102"/>
    </location>
</feature>
<feature type="transmembrane region" description="Helical" evidence="1">
    <location>
        <begin position="272"/>
        <end position="296"/>
    </location>
</feature>
<gene>
    <name evidence="2" type="ORF">GCM10009836_30510</name>
</gene>
<feature type="transmembrane region" description="Helical" evidence="1">
    <location>
        <begin position="180"/>
        <end position="198"/>
    </location>
</feature>
<protein>
    <submittedName>
        <fullName evidence="2">Uncharacterized protein</fullName>
    </submittedName>
</protein>
<keyword evidence="1" id="KW-0812">Transmembrane</keyword>
<evidence type="ECO:0000313" key="2">
    <source>
        <dbReference type="EMBL" id="GAA1848671.1"/>
    </source>
</evidence>
<sequence>MSTGLDPRRTALDHAAASSTTPLEAAVVLESAGIADAVAVAHFGTTDVFALGELALADPHRGVSEPATGPVAPAPRTRRWFRLRGLLYAVPALVALASLPAGDPVASGLVLGGLLAAWAAGYGVTSIAWTHLNNLDLPGAKRFLRRAVVLGTLLALVASCGAVLAALVTTSTSSVDLGTVVLLTGQAAYLLAAVALLLCGREAWLAIALVPALVGAVLALLKPRAAPVTAFGAPTGVPGRDLLWAAGTVVAALVLALLATRGAARPVARPTAAAWARAGGQTGYGLFVAVLVVFPAIDRLVDPGFDPLPLSVTLLALPLVLGMGLAESLAQRFRARCVALLGAERSTARFAARARRVTLQVHLAFTGALALAMAVALVVAWTADPRAVLLAVDYLVLGTALFSATLLGVLGRGDRVLTIVAAGVTALAAYLAHGGHGQFTSASAIVWHLAVGSAMLLVMAVQLIRTVGIPVRHR</sequence>
<evidence type="ECO:0000256" key="1">
    <source>
        <dbReference type="SAM" id="Phobius"/>
    </source>
</evidence>
<feature type="transmembrane region" description="Helical" evidence="1">
    <location>
        <begin position="387"/>
        <end position="409"/>
    </location>
</feature>
<dbReference type="EMBL" id="BAAAQK010000007">
    <property type="protein sequence ID" value="GAA1848671.1"/>
    <property type="molecule type" value="Genomic_DNA"/>
</dbReference>
<feature type="transmembrane region" description="Helical" evidence="1">
    <location>
        <begin position="108"/>
        <end position="132"/>
    </location>
</feature>
<dbReference type="Proteomes" id="UP001500449">
    <property type="component" value="Unassembled WGS sequence"/>
</dbReference>
<proteinExistence type="predicted"/>
<feature type="transmembrane region" description="Helical" evidence="1">
    <location>
        <begin position="416"/>
        <end position="433"/>
    </location>
</feature>
<feature type="transmembrane region" description="Helical" evidence="1">
    <location>
        <begin position="144"/>
        <end position="168"/>
    </location>
</feature>
<keyword evidence="1" id="KW-0472">Membrane</keyword>
<keyword evidence="3" id="KW-1185">Reference proteome</keyword>
<comment type="caution">
    <text evidence="2">The sequence shown here is derived from an EMBL/GenBank/DDBJ whole genome shotgun (WGS) entry which is preliminary data.</text>
</comment>
<name>A0ABN2N208_9PSEU</name>
<feature type="transmembrane region" description="Helical" evidence="1">
    <location>
        <begin position="359"/>
        <end position="381"/>
    </location>
</feature>
<feature type="transmembrane region" description="Helical" evidence="1">
    <location>
        <begin position="203"/>
        <end position="222"/>
    </location>
</feature>
<evidence type="ECO:0000313" key="3">
    <source>
        <dbReference type="Proteomes" id="UP001500449"/>
    </source>
</evidence>
<feature type="transmembrane region" description="Helical" evidence="1">
    <location>
        <begin position="308"/>
        <end position="326"/>
    </location>
</feature>
<organism evidence="2 3">
    <name type="scientific">Pseudonocardia ailaonensis</name>
    <dbReference type="NCBI Taxonomy" id="367279"/>
    <lineage>
        <taxon>Bacteria</taxon>
        <taxon>Bacillati</taxon>
        <taxon>Actinomycetota</taxon>
        <taxon>Actinomycetes</taxon>
        <taxon>Pseudonocardiales</taxon>
        <taxon>Pseudonocardiaceae</taxon>
        <taxon>Pseudonocardia</taxon>
    </lineage>
</organism>
<accession>A0ABN2N208</accession>
<reference evidence="2 3" key="1">
    <citation type="journal article" date="2019" name="Int. J. Syst. Evol. Microbiol.">
        <title>The Global Catalogue of Microorganisms (GCM) 10K type strain sequencing project: providing services to taxonomists for standard genome sequencing and annotation.</title>
        <authorList>
            <consortium name="The Broad Institute Genomics Platform"/>
            <consortium name="The Broad Institute Genome Sequencing Center for Infectious Disease"/>
            <person name="Wu L."/>
            <person name="Ma J."/>
        </authorList>
    </citation>
    <scope>NUCLEOTIDE SEQUENCE [LARGE SCALE GENOMIC DNA]</scope>
    <source>
        <strain evidence="2 3">JCM 16009</strain>
    </source>
</reference>
<keyword evidence="1" id="KW-1133">Transmembrane helix</keyword>